<evidence type="ECO:0000259" key="8">
    <source>
        <dbReference type="PROSITE" id="PS51192"/>
    </source>
</evidence>
<keyword evidence="2" id="KW-0547">Nucleotide-binding</keyword>
<dbReference type="InterPro" id="IPR011545">
    <property type="entry name" value="DEAD/DEAH_box_helicase_dom"/>
</dbReference>
<evidence type="ECO:0000256" key="3">
    <source>
        <dbReference type="ARBA" id="ARBA00022801"/>
    </source>
</evidence>
<feature type="short sequence motif" description="Q motif" evidence="6">
    <location>
        <begin position="173"/>
        <end position="201"/>
    </location>
</feature>
<dbReference type="Proteomes" id="UP001291623">
    <property type="component" value="Unassembled WGS sequence"/>
</dbReference>
<feature type="short sequence motif" description="Q motif" evidence="6">
    <location>
        <begin position="101"/>
        <end position="129"/>
    </location>
</feature>
<dbReference type="InterPro" id="IPR027417">
    <property type="entry name" value="P-loop_NTPase"/>
</dbReference>
<dbReference type="Pfam" id="PF00270">
    <property type="entry name" value="DEAD"/>
    <property type="match status" value="1"/>
</dbReference>
<evidence type="ECO:0000256" key="2">
    <source>
        <dbReference type="ARBA" id="ARBA00022741"/>
    </source>
</evidence>
<evidence type="ECO:0000256" key="1">
    <source>
        <dbReference type="ARBA" id="ARBA00006517"/>
    </source>
</evidence>
<dbReference type="Gene3D" id="3.40.50.300">
    <property type="entry name" value="P-loop containing nucleotide triphosphate hydrolases"/>
    <property type="match status" value="2"/>
</dbReference>
<evidence type="ECO:0000259" key="9">
    <source>
        <dbReference type="PROSITE" id="PS51194"/>
    </source>
</evidence>
<dbReference type="SUPFAM" id="SSF52540">
    <property type="entry name" value="P-loop containing nucleoside triphosphate hydrolases"/>
    <property type="match status" value="1"/>
</dbReference>
<dbReference type="SMART" id="SM00490">
    <property type="entry name" value="HELICc"/>
    <property type="match status" value="1"/>
</dbReference>
<reference evidence="11" key="1">
    <citation type="submission" date="2023-12" db="EMBL/GenBank/DDBJ databases">
        <title>Genome assembly of Anisodus tanguticus.</title>
        <authorList>
            <person name="Wang Y.-J."/>
        </authorList>
    </citation>
    <scope>NUCLEOTIDE SEQUENCE</scope>
    <source>
        <strain evidence="11">KB-2021</strain>
        <tissue evidence="11">Leaf</tissue>
    </source>
</reference>
<evidence type="ECO:0000256" key="5">
    <source>
        <dbReference type="ARBA" id="ARBA00022840"/>
    </source>
</evidence>
<dbReference type="PROSITE" id="PS51195">
    <property type="entry name" value="Q_MOTIF"/>
    <property type="match status" value="2"/>
</dbReference>
<evidence type="ECO:0000256" key="6">
    <source>
        <dbReference type="PROSITE-ProRule" id="PRU00552"/>
    </source>
</evidence>
<dbReference type="Pfam" id="PF00271">
    <property type="entry name" value="Helicase_C"/>
    <property type="match status" value="1"/>
</dbReference>
<dbReference type="AlphaFoldDB" id="A0AAE1USX4"/>
<gene>
    <name evidence="11" type="ORF">RND71_036602</name>
</gene>
<dbReference type="InterPro" id="IPR014014">
    <property type="entry name" value="RNA_helicase_DEAD_Q_motif"/>
</dbReference>
<feature type="compositionally biased region" description="Basic and acidic residues" evidence="7">
    <location>
        <begin position="716"/>
        <end position="726"/>
    </location>
</feature>
<dbReference type="CDD" id="cd18787">
    <property type="entry name" value="SF2_C_DEAD"/>
    <property type="match status" value="1"/>
</dbReference>
<dbReference type="InterPro" id="IPR044742">
    <property type="entry name" value="DEAD/DEAH_RhlB"/>
</dbReference>
<dbReference type="InterPro" id="IPR050079">
    <property type="entry name" value="DEAD_box_RNA_helicase"/>
</dbReference>
<dbReference type="GO" id="GO:0003676">
    <property type="term" value="F:nucleic acid binding"/>
    <property type="evidence" value="ECO:0007669"/>
    <property type="project" value="InterPro"/>
</dbReference>
<evidence type="ECO:0000256" key="4">
    <source>
        <dbReference type="ARBA" id="ARBA00022806"/>
    </source>
</evidence>
<proteinExistence type="inferred from homology"/>
<accession>A0AAE1USX4</accession>
<comment type="caution">
    <text evidence="11">The sequence shown here is derived from an EMBL/GenBank/DDBJ whole genome shotgun (WGS) entry which is preliminary data.</text>
</comment>
<feature type="domain" description="Helicase ATP-binding" evidence="8">
    <location>
        <begin position="233"/>
        <end position="407"/>
    </location>
</feature>
<feature type="compositionally biased region" description="Polar residues" evidence="7">
    <location>
        <begin position="696"/>
        <end position="705"/>
    </location>
</feature>
<keyword evidence="5" id="KW-0067">ATP-binding</keyword>
<evidence type="ECO:0000313" key="12">
    <source>
        <dbReference type="Proteomes" id="UP001291623"/>
    </source>
</evidence>
<organism evidence="11 12">
    <name type="scientific">Anisodus tanguticus</name>
    <dbReference type="NCBI Taxonomy" id="243964"/>
    <lineage>
        <taxon>Eukaryota</taxon>
        <taxon>Viridiplantae</taxon>
        <taxon>Streptophyta</taxon>
        <taxon>Embryophyta</taxon>
        <taxon>Tracheophyta</taxon>
        <taxon>Spermatophyta</taxon>
        <taxon>Magnoliopsida</taxon>
        <taxon>eudicotyledons</taxon>
        <taxon>Gunneridae</taxon>
        <taxon>Pentapetalae</taxon>
        <taxon>asterids</taxon>
        <taxon>lamiids</taxon>
        <taxon>Solanales</taxon>
        <taxon>Solanaceae</taxon>
        <taxon>Solanoideae</taxon>
        <taxon>Hyoscyameae</taxon>
        <taxon>Anisodus</taxon>
    </lineage>
</organism>
<dbReference type="PROSITE" id="PS51194">
    <property type="entry name" value="HELICASE_CTER"/>
    <property type="match status" value="1"/>
</dbReference>
<protein>
    <recommendedName>
        <fullName evidence="13">RNA helicase</fullName>
    </recommendedName>
</protein>
<dbReference type="PANTHER" id="PTHR47959">
    <property type="entry name" value="ATP-DEPENDENT RNA HELICASE RHLE-RELATED"/>
    <property type="match status" value="1"/>
</dbReference>
<feature type="region of interest" description="Disordered" evidence="7">
    <location>
        <begin position="597"/>
        <end position="743"/>
    </location>
</feature>
<dbReference type="CDD" id="cd00268">
    <property type="entry name" value="DEADc"/>
    <property type="match status" value="1"/>
</dbReference>
<feature type="domain" description="DEAD-box RNA helicase Q" evidence="10">
    <location>
        <begin position="173"/>
        <end position="201"/>
    </location>
</feature>
<evidence type="ECO:0000259" key="10">
    <source>
        <dbReference type="PROSITE" id="PS51195"/>
    </source>
</evidence>
<keyword evidence="3" id="KW-0378">Hydrolase</keyword>
<feature type="domain" description="Helicase C-terminal" evidence="9">
    <location>
        <begin position="436"/>
        <end position="580"/>
    </location>
</feature>
<feature type="domain" description="DEAD-box RNA helicase Q" evidence="10">
    <location>
        <begin position="101"/>
        <end position="129"/>
    </location>
</feature>
<dbReference type="SMART" id="SM00487">
    <property type="entry name" value="DEXDc"/>
    <property type="match status" value="1"/>
</dbReference>
<keyword evidence="12" id="KW-1185">Reference proteome</keyword>
<evidence type="ECO:0008006" key="13">
    <source>
        <dbReference type="Google" id="ProtNLM"/>
    </source>
</evidence>
<keyword evidence="4" id="KW-0347">Helicase</keyword>
<dbReference type="EMBL" id="JAVYJV010000020">
    <property type="protein sequence ID" value="KAK4343508.1"/>
    <property type="molecule type" value="Genomic_DNA"/>
</dbReference>
<evidence type="ECO:0000313" key="11">
    <source>
        <dbReference type="EMBL" id="KAK4343508.1"/>
    </source>
</evidence>
<dbReference type="PANTHER" id="PTHR47959:SF23">
    <property type="entry name" value="HELICASE ATP-BINDING DOMAIN-CONTAINING PROTEIN"/>
    <property type="match status" value="1"/>
</dbReference>
<dbReference type="PROSITE" id="PS51192">
    <property type="entry name" value="HELICASE_ATP_BIND_1"/>
    <property type="match status" value="1"/>
</dbReference>
<evidence type="ECO:0000256" key="7">
    <source>
        <dbReference type="SAM" id="MobiDB-lite"/>
    </source>
</evidence>
<sequence length="743" mass="80519">MALFLPCPLRYSKMNSLFILRKSSSSLTSKRVSINAISHIFSDKFSPRNALQVPQIHIFTTSLTLSAPPKKWVDGKFGYNSVRGFAATAMVELEEECDEGLEISKLGISEEIVSALKQRGITSLFPIQKGFSTSLTISTPPKKWVDGKFRYNSVMGFAATAMVELEEECDEGLEISKLGISEEIVSALKQRGITSLFPIQGLPETGALPTKVGLRTLYPLRPHSVRFHWKAVLEPAMQGSDMIGRARTGTGKTLAFGIPIMDKIIHFNRKNGRGRNPLALILAPTRELAKQVDKEFYESAPVLDTLCVYGGVPIQRQMSTLQRGADIVVGTPGRIIDLLKRGSLNLSDIQFVVLDEADQMLNVGFAEDVETILENVRQKHQTMMFSATMPSWILKLTKKFLKKPVHVDLVGDSDQKLADGISLYSIACEMRQKPAVLGPLISEHAKGGKCIVFTQTKRDADRLASAMQKTLRCEALHGDITQSQRERTLSGFRQGQFNVLVATDVAARGLDVPNVDLVIHYELPNNSEIFVHRSGRTGRAGKKGSAILMHSSKQHRDVKGIEHDAGCRFTELPTIKVEAGAAADMYSDMGKSGDRFGSYGGDTNRSRSSDFGGGHSGGYGNKSSRFGGEGASSSVRTGGYGGTGSGRSRGGYGGTGSGRSRGGYGGSSSGRSGKFGGSGGSKRLGGVRNFGDFRSSKSSNRSTNFAEEFGSGRSRRFGDSDYDRNSHSSCFDGFGDGKDSGEW</sequence>
<dbReference type="GO" id="GO:0005829">
    <property type="term" value="C:cytosol"/>
    <property type="evidence" value="ECO:0007669"/>
    <property type="project" value="TreeGrafter"/>
</dbReference>
<feature type="compositionally biased region" description="Gly residues" evidence="7">
    <location>
        <begin position="611"/>
        <end position="620"/>
    </location>
</feature>
<dbReference type="InterPro" id="IPR001650">
    <property type="entry name" value="Helicase_C-like"/>
</dbReference>
<comment type="similarity">
    <text evidence="1">Belongs to the DEAD box helicase family. DDX21/DDX50 subfamily.</text>
</comment>
<dbReference type="GO" id="GO:0016787">
    <property type="term" value="F:hydrolase activity"/>
    <property type="evidence" value="ECO:0007669"/>
    <property type="project" value="UniProtKB-KW"/>
</dbReference>
<name>A0AAE1USX4_9SOLA</name>
<dbReference type="InterPro" id="IPR014001">
    <property type="entry name" value="Helicase_ATP-bd"/>
</dbReference>
<dbReference type="GO" id="GO:0005524">
    <property type="term" value="F:ATP binding"/>
    <property type="evidence" value="ECO:0007669"/>
    <property type="project" value="UniProtKB-KW"/>
</dbReference>
<feature type="compositionally biased region" description="Gly residues" evidence="7">
    <location>
        <begin position="638"/>
        <end position="683"/>
    </location>
</feature>
<dbReference type="GO" id="GO:0003724">
    <property type="term" value="F:RNA helicase activity"/>
    <property type="evidence" value="ECO:0007669"/>
    <property type="project" value="InterPro"/>
</dbReference>